<dbReference type="GO" id="GO:0043546">
    <property type="term" value="F:molybdopterin cofactor binding"/>
    <property type="evidence" value="ECO:0007669"/>
    <property type="project" value="InterPro"/>
</dbReference>
<dbReference type="AlphaFoldDB" id="A0A431V3C4"/>
<feature type="domain" description="2Fe-2S ferredoxin-type" evidence="9">
    <location>
        <begin position="58"/>
        <end position="138"/>
    </location>
</feature>
<feature type="region of interest" description="Disordered" evidence="8">
    <location>
        <begin position="1"/>
        <end position="49"/>
    </location>
</feature>
<dbReference type="SUPFAM" id="SSF50692">
    <property type="entry name" value="ADC-like"/>
    <property type="match status" value="1"/>
</dbReference>
<dbReference type="PROSITE" id="PS51085">
    <property type="entry name" value="2FE2S_FER_2"/>
    <property type="match status" value="1"/>
</dbReference>
<organism evidence="12 13">
    <name type="scientific">Halomonas nitroreducens</name>
    <dbReference type="NCBI Taxonomy" id="447425"/>
    <lineage>
        <taxon>Bacteria</taxon>
        <taxon>Pseudomonadati</taxon>
        <taxon>Pseudomonadota</taxon>
        <taxon>Gammaproteobacteria</taxon>
        <taxon>Oceanospirillales</taxon>
        <taxon>Halomonadaceae</taxon>
        <taxon>Halomonas</taxon>
    </lineage>
</organism>
<evidence type="ECO:0000313" key="12">
    <source>
        <dbReference type="EMBL" id="RTR03865.1"/>
    </source>
</evidence>
<dbReference type="SUPFAM" id="SSF54292">
    <property type="entry name" value="2Fe-2S ferredoxin-like"/>
    <property type="match status" value="1"/>
</dbReference>
<dbReference type="PIRSF" id="PIRSF036643">
    <property type="entry name" value="FDH_alpha"/>
    <property type="match status" value="1"/>
</dbReference>
<dbReference type="Pfam" id="PF13510">
    <property type="entry name" value="Fer2_4"/>
    <property type="match status" value="1"/>
</dbReference>
<dbReference type="SUPFAM" id="SSF53706">
    <property type="entry name" value="Formate dehydrogenase/DMSO reductase, domains 1-3"/>
    <property type="match status" value="1"/>
</dbReference>
<dbReference type="InterPro" id="IPR006478">
    <property type="entry name" value="Formate_DH_asu"/>
</dbReference>
<evidence type="ECO:0000256" key="5">
    <source>
        <dbReference type="ARBA" id="ARBA00023002"/>
    </source>
</evidence>
<accession>A0A431V3C4</accession>
<evidence type="ECO:0000259" key="11">
    <source>
        <dbReference type="PROSITE" id="PS51669"/>
    </source>
</evidence>
<dbReference type="PROSITE" id="PS00198">
    <property type="entry name" value="4FE4S_FER_1"/>
    <property type="match status" value="1"/>
</dbReference>
<dbReference type="InterPro" id="IPR009010">
    <property type="entry name" value="Asp_de-COase-like_dom_sf"/>
</dbReference>
<dbReference type="Pfam" id="PF00384">
    <property type="entry name" value="Molybdopterin"/>
    <property type="match status" value="1"/>
</dbReference>
<dbReference type="PROSITE" id="PS00490">
    <property type="entry name" value="MOLYBDOPTERIN_PROK_2"/>
    <property type="match status" value="1"/>
</dbReference>
<gene>
    <name evidence="12" type="ORF">EKG36_09920</name>
</gene>
<dbReference type="InterPro" id="IPR017896">
    <property type="entry name" value="4Fe4S_Fe-S-bd"/>
</dbReference>
<dbReference type="InterPro" id="IPR050123">
    <property type="entry name" value="Prok_molybdopt-oxidoreductase"/>
</dbReference>
<dbReference type="GO" id="GO:0022904">
    <property type="term" value="P:respiratory electron transport chain"/>
    <property type="evidence" value="ECO:0007669"/>
    <property type="project" value="TreeGrafter"/>
</dbReference>
<dbReference type="FunFam" id="3.30.70.20:FF:000035">
    <property type="entry name" value="Iron hydrogenase 1"/>
    <property type="match status" value="1"/>
</dbReference>
<dbReference type="GO" id="GO:0008863">
    <property type="term" value="F:formate dehydrogenase (NAD+) activity"/>
    <property type="evidence" value="ECO:0007669"/>
    <property type="project" value="InterPro"/>
</dbReference>
<feature type="domain" description="4Fe-4S ferredoxin-type" evidence="10">
    <location>
        <begin position="214"/>
        <end position="244"/>
    </location>
</feature>
<dbReference type="CDD" id="cd02753">
    <property type="entry name" value="MopB_Formate-Dh-H"/>
    <property type="match status" value="1"/>
</dbReference>
<dbReference type="GO" id="GO:1990204">
    <property type="term" value="C:oxidoreductase complex"/>
    <property type="evidence" value="ECO:0007669"/>
    <property type="project" value="UniProtKB-ARBA"/>
</dbReference>
<dbReference type="InterPro" id="IPR006963">
    <property type="entry name" value="Mopterin_OxRdtase_4Fe-4S_dom"/>
</dbReference>
<dbReference type="CDD" id="cd02790">
    <property type="entry name" value="MopB_CT_Formate-Dh_H"/>
    <property type="match status" value="1"/>
</dbReference>
<evidence type="ECO:0000256" key="8">
    <source>
        <dbReference type="SAM" id="MobiDB-lite"/>
    </source>
</evidence>
<dbReference type="Gene3D" id="3.40.228.10">
    <property type="entry name" value="Dimethylsulfoxide Reductase, domain 2"/>
    <property type="match status" value="1"/>
</dbReference>
<dbReference type="PANTHER" id="PTHR43105">
    <property type="entry name" value="RESPIRATORY NITRATE REDUCTASE"/>
    <property type="match status" value="1"/>
</dbReference>
<dbReference type="GO" id="GO:0051539">
    <property type="term" value="F:4 iron, 4 sulfur cluster binding"/>
    <property type="evidence" value="ECO:0007669"/>
    <property type="project" value="UniProtKB-KW"/>
</dbReference>
<evidence type="ECO:0000256" key="6">
    <source>
        <dbReference type="ARBA" id="ARBA00023004"/>
    </source>
</evidence>
<evidence type="ECO:0000259" key="10">
    <source>
        <dbReference type="PROSITE" id="PS51379"/>
    </source>
</evidence>
<dbReference type="OrthoDB" id="9810782at2"/>
<dbReference type="Gene3D" id="3.40.50.740">
    <property type="match status" value="1"/>
</dbReference>
<evidence type="ECO:0000259" key="9">
    <source>
        <dbReference type="PROSITE" id="PS51085"/>
    </source>
</evidence>
<keyword evidence="6" id="KW-0408">Iron</keyword>
<dbReference type="NCBIfam" id="TIGR01591">
    <property type="entry name" value="Fdh-alpha"/>
    <property type="match status" value="1"/>
</dbReference>
<keyword evidence="13" id="KW-1185">Reference proteome</keyword>
<evidence type="ECO:0000256" key="2">
    <source>
        <dbReference type="ARBA" id="ARBA00022485"/>
    </source>
</evidence>
<feature type="domain" description="4Fe-4S Mo/W bis-MGD-type" evidence="11">
    <location>
        <begin position="299"/>
        <end position="354"/>
    </location>
</feature>
<dbReference type="InterPro" id="IPR036010">
    <property type="entry name" value="2Fe-2S_ferredoxin-like_sf"/>
</dbReference>
<dbReference type="GO" id="GO:0046872">
    <property type="term" value="F:metal ion binding"/>
    <property type="evidence" value="ECO:0007669"/>
    <property type="project" value="UniProtKB-KW"/>
</dbReference>
<dbReference type="InterPro" id="IPR006657">
    <property type="entry name" value="MoPterin_dinucl-bd_dom"/>
</dbReference>
<dbReference type="GO" id="GO:0016020">
    <property type="term" value="C:membrane"/>
    <property type="evidence" value="ECO:0007669"/>
    <property type="project" value="TreeGrafter"/>
</dbReference>
<dbReference type="Pfam" id="PF04879">
    <property type="entry name" value="Molybdop_Fe4S4"/>
    <property type="match status" value="1"/>
</dbReference>
<dbReference type="Gene3D" id="2.40.40.20">
    <property type="match status" value="1"/>
</dbReference>
<keyword evidence="3" id="KW-0479">Metal-binding</keyword>
<dbReference type="GO" id="GO:0003954">
    <property type="term" value="F:NADH dehydrogenase activity"/>
    <property type="evidence" value="ECO:0007669"/>
    <property type="project" value="TreeGrafter"/>
</dbReference>
<sequence>MAGRGPRAALPGDDGRLHLWPRPGGAQSGAGAAQGLPRRARRAERDRERVGRDAMTTETFTLTLDGVDVSAEPGETLWQVAKRAGETIPHLCFKDAYGYRADGNCRACMVEIEGERALAASCLREARPGMVVRSASSERARTAREGVLELLVVDQPAREAGPDRSSHFWDMAEALAVDADAVRQWLPSRDERVTPTVHHVPERDASPVHDRSHSAMAVNLDACIECNLCVRACREVQVNDVIGLAHRGAAAKIVFDFDDPMGDSTCVACGECVQACPTGALMPATLVDEAGRGDSAVADRRIDSVCPYCGVGCQLTYHIKDDAILHVSGRDGPSNHNRLCVKGRFGFDYPRHPARLTTPLIRKPGVPKGLDPAFDPADPTSHFREASWDEALDLAARGLVDLKAAHGPDALAGFGSAKCSNEEAWLFQKLVRTGFGSNHVDHCTRLCHASSVAALMECIGSGAVTASFMQALEADVVILTGCNPAVNHPVAATFFKQAAKQGTRIIIIDPRGQALGAYAHQTLRFTPGADVALLNAMLNVIVTEDLVDHDYVDAHTEGFATLAEHVRELTPEAMAPSCGVSPEAIRQVAREYATAERAMIFWGMGISQHVHGTDNARCLISLALACGHTGRPGTGLHPLRGQNNVQGASDAGLIPMVLPDYQPVGDAQVRAAFEELWATPLEERPGLTVVEIMDAIAAGTIKGMYILGENPAMSDPDLEHARASLASLEHLVVQDLFVTETAQFADVILPASAWPEKDGSVTNTNRQVQLGRRAVPLPGEARPDWWIIQELARRFGLAWDYGHPREVFAEMTRGMASLDHISWERLEREQSVTYPCPADDAPGADVVFSDAFPTATGRAKFSPTLPLPPDEPVDGDYPTVLTTGRQLEHWHTGSMTRRARVLDDLEPEAVASLAPGELRRLRLAPGEPVTITTRRGQITLRTRVDPAMAEGMVFVPFCYAEAAANVLTNPALDPYGKIPEFKYAACRLAPAPVEALS</sequence>
<keyword evidence="4" id="KW-0677">Repeat</keyword>
<dbReference type="Pfam" id="PF12838">
    <property type="entry name" value="Fer4_7"/>
    <property type="match status" value="1"/>
</dbReference>
<proteinExistence type="inferred from homology"/>
<dbReference type="CDD" id="cd00207">
    <property type="entry name" value="fer2"/>
    <property type="match status" value="1"/>
</dbReference>
<dbReference type="SUPFAM" id="SSF54862">
    <property type="entry name" value="4Fe-4S ferredoxins"/>
    <property type="match status" value="1"/>
</dbReference>
<dbReference type="PROSITE" id="PS51669">
    <property type="entry name" value="4FE4S_MOW_BIS_MGD"/>
    <property type="match status" value="1"/>
</dbReference>
<dbReference type="EMBL" id="RXNS01000008">
    <property type="protein sequence ID" value="RTR03865.1"/>
    <property type="molecule type" value="Genomic_DNA"/>
</dbReference>
<dbReference type="Gene3D" id="3.30.70.20">
    <property type="match status" value="1"/>
</dbReference>
<keyword evidence="2" id="KW-0004">4Fe-4S</keyword>
<dbReference type="InterPro" id="IPR041925">
    <property type="entry name" value="CT_Formate-Dh_H"/>
</dbReference>
<evidence type="ECO:0000256" key="3">
    <source>
        <dbReference type="ARBA" id="ARBA00022723"/>
    </source>
</evidence>
<comment type="caution">
    <text evidence="12">The sequence shown here is derived from an EMBL/GenBank/DDBJ whole genome shotgun (WGS) entry which is preliminary data.</text>
</comment>
<feature type="domain" description="4Fe-4S ferredoxin-type" evidence="10">
    <location>
        <begin position="258"/>
        <end position="286"/>
    </location>
</feature>
<dbReference type="GO" id="GO:0015942">
    <property type="term" value="P:formate metabolic process"/>
    <property type="evidence" value="ECO:0007669"/>
    <property type="project" value="InterPro"/>
</dbReference>
<dbReference type="PROSITE" id="PS51379">
    <property type="entry name" value="4FE4S_FER_2"/>
    <property type="match status" value="2"/>
</dbReference>
<dbReference type="InterPro" id="IPR006655">
    <property type="entry name" value="Mopterin_OxRdtase_prok_CS"/>
</dbReference>
<dbReference type="Pfam" id="PF01568">
    <property type="entry name" value="Molydop_binding"/>
    <property type="match status" value="1"/>
</dbReference>
<name>A0A431V3C4_9GAMM</name>
<evidence type="ECO:0000256" key="7">
    <source>
        <dbReference type="ARBA" id="ARBA00023014"/>
    </source>
</evidence>
<evidence type="ECO:0000256" key="1">
    <source>
        <dbReference type="ARBA" id="ARBA00007023"/>
    </source>
</evidence>
<dbReference type="InterPro" id="IPR006656">
    <property type="entry name" value="Mopterin_OxRdtase"/>
</dbReference>
<keyword evidence="5" id="KW-0560">Oxidoreductase</keyword>
<comment type="similarity">
    <text evidence="1">In the C-terminal section; belongs to the prokaryotic molybdopterin-containing oxidoreductase family.</text>
</comment>
<dbReference type="InterPro" id="IPR017900">
    <property type="entry name" value="4Fe4S_Fe_S_CS"/>
</dbReference>
<dbReference type="Proteomes" id="UP000267400">
    <property type="component" value="Unassembled WGS sequence"/>
</dbReference>
<evidence type="ECO:0000256" key="4">
    <source>
        <dbReference type="ARBA" id="ARBA00022737"/>
    </source>
</evidence>
<dbReference type="SMART" id="SM00926">
    <property type="entry name" value="Molybdop_Fe4S4"/>
    <property type="match status" value="1"/>
</dbReference>
<dbReference type="InterPro" id="IPR041924">
    <property type="entry name" value="Formate_Dh-H_N"/>
</dbReference>
<protein>
    <submittedName>
        <fullName evidence="12">Formate dehydrogenase subunit alpha</fullName>
    </submittedName>
</protein>
<reference evidence="12 13" key="1">
    <citation type="submission" date="2018-12" db="EMBL/GenBank/DDBJ databases">
        <authorList>
            <person name="Yu L."/>
        </authorList>
    </citation>
    <scope>NUCLEOTIDE SEQUENCE [LARGE SCALE GENOMIC DNA]</scope>
    <source>
        <strain evidence="12 13">11S</strain>
    </source>
</reference>
<keyword evidence="7" id="KW-0411">Iron-sulfur</keyword>
<dbReference type="Gene3D" id="3.10.20.740">
    <property type="match status" value="1"/>
</dbReference>
<dbReference type="PANTHER" id="PTHR43105:SF14">
    <property type="entry name" value="FORMATE DEHYDROGENASE H"/>
    <property type="match status" value="1"/>
</dbReference>
<evidence type="ECO:0000313" key="13">
    <source>
        <dbReference type="Proteomes" id="UP000267400"/>
    </source>
</evidence>
<dbReference type="InterPro" id="IPR001041">
    <property type="entry name" value="2Fe-2S_ferredoxin-type"/>
</dbReference>
<dbReference type="Gene3D" id="2.20.25.90">
    <property type="entry name" value="ADC-like domains"/>
    <property type="match status" value="1"/>
</dbReference>